<organism evidence="1 4">
    <name type="scientific">Adineta steineri</name>
    <dbReference type="NCBI Taxonomy" id="433720"/>
    <lineage>
        <taxon>Eukaryota</taxon>
        <taxon>Metazoa</taxon>
        <taxon>Spiralia</taxon>
        <taxon>Gnathifera</taxon>
        <taxon>Rotifera</taxon>
        <taxon>Eurotatoria</taxon>
        <taxon>Bdelloidea</taxon>
        <taxon>Adinetida</taxon>
        <taxon>Adinetidae</taxon>
        <taxon>Adineta</taxon>
    </lineage>
</organism>
<dbReference type="EMBL" id="CAJNOM010005431">
    <property type="protein sequence ID" value="CAF1663753.1"/>
    <property type="molecule type" value="Genomic_DNA"/>
</dbReference>
<comment type="caution">
    <text evidence="1">The sequence shown here is derived from an EMBL/GenBank/DDBJ whole genome shotgun (WGS) entry which is preliminary data.</text>
</comment>
<evidence type="ECO:0000313" key="3">
    <source>
        <dbReference type="Proteomes" id="UP000663832"/>
    </source>
</evidence>
<evidence type="ECO:0000313" key="4">
    <source>
        <dbReference type="Proteomes" id="UP000663877"/>
    </source>
</evidence>
<accession>A0A815XJ52</accession>
<keyword evidence="3" id="KW-1185">Reference proteome</keyword>
<evidence type="ECO:0000313" key="1">
    <source>
        <dbReference type="EMBL" id="CAF1558063.1"/>
    </source>
</evidence>
<dbReference type="AlphaFoldDB" id="A0A815XJ52"/>
<feature type="non-terminal residue" evidence="1">
    <location>
        <position position="27"/>
    </location>
</feature>
<sequence length="27" mass="3106">MEKRVLKFEYDIGTSSRTTSGQTNEEV</sequence>
<reference evidence="1" key="1">
    <citation type="submission" date="2021-02" db="EMBL/GenBank/DDBJ databases">
        <authorList>
            <person name="Nowell W R."/>
        </authorList>
    </citation>
    <scope>NUCLEOTIDE SEQUENCE</scope>
</reference>
<gene>
    <name evidence="1" type="ORF">BJG266_LOCUS46737</name>
    <name evidence="2" type="ORF">QVE165_LOCUS63771</name>
</gene>
<name>A0A815XJ52_9BILA</name>
<protein>
    <submittedName>
        <fullName evidence="1">Uncharacterized protein</fullName>
    </submittedName>
</protein>
<dbReference type="Proteomes" id="UP000663877">
    <property type="component" value="Unassembled WGS sequence"/>
</dbReference>
<dbReference type="EMBL" id="CAJNOI010005030">
    <property type="protein sequence ID" value="CAF1558063.1"/>
    <property type="molecule type" value="Genomic_DNA"/>
</dbReference>
<proteinExistence type="predicted"/>
<evidence type="ECO:0000313" key="2">
    <source>
        <dbReference type="EMBL" id="CAF1663753.1"/>
    </source>
</evidence>
<dbReference type="Proteomes" id="UP000663832">
    <property type="component" value="Unassembled WGS sequence"/>
</dbReference>